<comment type="similarity">
    <text evidence="2">Belongs to the FemABX family.</text>
</comment>
<dbReference type="InterPro" id="IPR010978">
    <property type="entry name" value="tRNA-bd_arm"/>
</dbReference>
<evidence type="ECO:0000313" key="15">
    <source>
        <dbReference type="EMBL" id="UTH13109.1"/>
    </source>
</evidence>
<evidence type="ECO:0000256" key="6">
    <source>
        <dbReference type="ARBA" id="ARBA00022679"/>
    </source>
</evidence>
<dbReference type="AlphaFoldDB" id="A0A9Q9F2R6"/>
<dbReference type="Proteomes" id="UP001057381">
    <property type="component" value="Chromosome"/>
</dbReference>
<proteinExistence type="inferred from homology"/>
<protein>
    <recommendedName>
        <fullName evidence="4">Aminoacyltransferase FemA</fullName>
        <ecNumber evidence="3">2.3.2.17</ecNumber>
    </recommendedName>
    <alternativeName>
        <fullName evidence="12">Factor essential for expression of methicillin resistance A</fullName>
    </alternativeName>
    <alternativeName>
        <fullName evidence="11">N-acetylmuramoyl-L-alanyl-D-glutamyl-L-lysyl-(N6-glycyl)-D-alanyl-D-alanine-diphosphoundecaprenyl-N-acetylglucosamine:glycine glycyltransferase</fullName>
    </alternativeName>
</protein>
<dbReference type="GO" id="GO:0009252">
    <property type="term" value="P:peptidoglycan biosynthetic process"/>
    <property type="evidence" value="ECO:0007669"/>
    <property type="project" value="UniProtKB-KW"/>
</dbReference>
<dbReference type="GO" id="GO:0008360">
    <property type="term" value="P:regulation of cell shape"/>
    <property type="evidence" value="ECO:0007669"/>
    <property type="project" value="UniProtKB-KW"/>
</dbReference>
<dbReference type="InterPro" id="IPR003447">
    <property type="entry name" value="FEMABX"/>
</dbReference>
<dbReference type="KEGG" id="mequ:KFV11_07480"/>
<dbReference type="Gene3D" id="1.20.58.90">
    <property type="match status" value="1"/>
</dbReference>
<sequence>MKFCELTPEEYEKHVNHHFSHYTQSVTHYNYKKNNNEPVYLVGVKEGEQVLAACLLTSARALKFFSYFYSHRGPVMDYTNAALVDLFYSELIKYLKVRKGLFVLVDPHILMNYRNHEGELMQHFEVEDFISHLAQLGYRHKGFTVGYSMDSQARWLSVLDIENKDEAQLLKAMDYQTRRNIKKTLEMGVKLRDLSIDETETFYRLFKMAEDKHGFSFRKYDYFVRMQETYGDKCRLVLSYIDLDEYLDRLKNEQQQMQQEFAVSSKELAENPDFRKLKNKHNEQDKKLQVLAKKIKETESLRASDGAILVLASALYIHNNHELYYLSSGSNPKYNQFMGPYNMMWQMIQYAQSLNLKKYNFYGVSGDFTEKSPDLGVVKFKKGFNAVVEEYIGDFEKPLRPLFYNIYKRMKR</sequence>
<gene>
    <name evidence="15" type="ORF">KFV11_07480</name>
</gene>
<keyword evidence="6" id="KW-0808">Transferase</keyword>
<evidence type="ECO:0000256" key="12">
    <source>
        <dbReference type="ARBA" id="ARBA00032233"/>
    </source>
</evidence>
<accession>A0A9Q9F2R6</accession>
<dbReference type="RefSeq" id="WP_254249599.1">
    <property type="nucleotide sequence ID" value="NZ_CP073809.1"/>
</dbReference>
<dbReference type="InterPro" id="IPR016181">
    <property type="entry name" value="Acyl_CoA_acyltransferase"/>
</dbReference>
<evidence type="ECO:0000256" key="8">
    <source>
        <dbReference type="ARBA" id="ARBA00022984"/>
    </source>
</evidence>
<dbReference type="PROSITE" id="PS51191">
    <property type="entry name" value="FEMABX"/>
    <property type="match status" value="1"/>
</dbReference>
<evidence type="ECO:0000313" key="16">
    <source>
        <dbReference type="Proteomes" id="UP001057381"/>
    </source>
</evidence>
<keyword evidence="9" id="KW-0012">Acyltransferase</keyword>
<dbReference type="EC" id="2.3.2.17" evidence="3"/>
<evidence type="ECO:0000256" key="9">
    <source>
        <dbReference type="ARBA" id="ARBA00023315"/>
    </source>
</evidence>
<dbReference type="Gene3D" id="3.40.630.30">
    <property type="match status" value="2"/>
</dbReference>
<dbReference type="GO" id="GO:0005737">
    <property type="term" value="C:cytoplasm"/>
    <property type="evidence" value="ECO:0007669"/>
    <property type="project" value="UniProtKB-SubCell"/>
</dbReference>
<comment type="subcellular location">
    <subcellularLocation>
        <location evidence="1">Cytoplasm</location>
    </subcellularLocation>
</comment>
<name>A0A9Q9F2R6_9STAP</name>
<evidence type="ECO:0000256" key="13">
    <source>
        <dbReference type="ARBA" id="ARBA00047483"/>
    </source>
</evidence>
<dbReference type="Pfam" id="PF02388">
    <property type="entry name" value="FemAB"/>
    <property type="match status" value="1"/>
</dbReference>
<evidence type="ECO:0000256" key="1">
    <source>
        <dbReference type="ARBA" id="ARBA00004496"/>
    </source>
</evidence>
<dbReference type="InterPro" id="IPR050644">
    <property type="entry name" value="PG_Glycine_Bridge_Synth"/>
</dbReference>
<dbReference type="PANTHER" id="PTHR36174">
    <property type="entry name" value="LIPID II:GLYCINE GLYCYLTRANSFERASE"/>
    <property type="match status" value="1"/>
</dbReference>
<dbReference type="GO" id="GO:0000166">
    <property type="term" value="F:nucleotide binding"/>
    <property type="evidence" value="ECO:0007669"/>
    <property type="project" value="InterPro"/>
</dbReference>
<dbReference type="PANTHER" id="PTHR36174:SF2">
    <property type="entry name" value="AMINOACYLTRANSFERASE FEMA"/>
    <property type="match status" value="1"/>
</dbReference>
<evidence type="ECO:0000256" key="7">
    <source>
        <dbReference type="ARBA" id="ARBA00022960"/>
    </source>
</evidence>
<comment type="catalytic activity">
    <reaction evidence="13">
        <text>beta-D-GlcNAc-(1-&gt;4)-Mur2Ac(oyl-L-Ala-D-isoglutaminyl-L-Lys-(N(6)-Gly)-D-Ala-D-Ala)-di-trans,octa-cis-undecaprenyl diphosphate + 2 glycyl-tRNA(Gly) = MurNAc-L-Ala-D-isoglutaminyl-L-Lys-(N(6)-tri-Gly)-D-Ala-D-Ala-diphospho-di-trans,octa-cis-undecaprenyl-GlcNAc + 2 tRNA(Gly) + 2 H(+)</text>
        <dbReference type="Rhea" id="RHEA:30439"/>
        <dbReference type="Rhea" id="RHEA-COMP:9664"/>
        <dbReference type="Rhea" id="RHEA-COMP:9683"/>
        <dbReference type="ChEBI" id="CHEBI:15378"/>
        <dbReference type="ChEBI" id="CHEBI:62234"/>
        <dbReference type="ChEBI" id="CHEBI:62235"/>
        <dbReference type="ChEBI" id="CHEBI:78442"/>
        <dbReference type="ChEBI" id="CHEBI:78522"/>
        <dbReference type="EC" id="2.3.2.17"/>
    </reaction>
</comment>
<keyword evidence="8" id="KW-0573">Peptidoglycan synthesis</keyword>
<evidence type="ECO:0000256" key="2">
    <source>
        <dbReference type="ARBA" id="ARBA00009943"/>
    </source>
</evidence>
<dbReference type="GO" id="GO:0071555">
    <property type="term" value="P:cell wall organization"/>
    <property type="evidence" value="ECO:0007669"/>
    <property type="project" value="UniProtKB-KW"/>
</dbReference>
<dbReference type="SUPFAM" id="SSF46589">
    <property type="entry name" value="tRNA-binding arm"/>
    <property type="match status" value="1"/>
</dbReference>
<dbReference type="EMBL" id="CP073809">
    <property type="protein sequence ID" value="UTH13109.1"/>
    <property type="molecule type" value="Genomic_DNA"/>
</dbReference>
<reference evidence="15" key="1">
    <citation type="submission" date="2021-04" db="EMBL/GenBank/DDBJ databases">
        <title>Complete Genome Sequences of Macrococcus spp. from dog and cattle.</title>
        <authorList>
            <person name="Schwendener S."/>
            <person name="Perreten V."/>
        </authorList>
    </citation>
    <scope>NUCLEOTIDE SEQUENCE</scope>
    <source>
        <strain evidence="15">Epi0143-OL</strain>
    </source>
</reference>
<evidence type="ECO:0000256" key="4">
    <source>
        <dbReference type="ARBA" id="ARBA00016236"/>
    </source>
</evidence>
<keyword evidence="10" id="KW-0961">Cell wall biogenesis/degradation</keyword>
<keyword evidence="5" id="KW-0963">Cytoplasm</keyword>
<feature type="coiled-coil region" evidence="14">
    <location>
        <begin position="240"/>
        <end position="294"/>
    </location>
</feature>
<evidence type="ECO:0000256" key="10">
    <source>
        <dbReference type="ARBA" id="ARBA00023316"/>
    </source>
</evidence>
<evidence type="ECO:0000256" key="3">
    <source>
        <dbReference type="ARBA" id="ARBA00012466"/>
    </source>
</evidence>
<dbReference type="GO" id="GO:0016755">
    <property type="term" value="F:aminoacyltransferase activity"/>
    <property type="evidence" value="ECO:0007669"/>
    <property type="project" value="InterPro"/>
</dbReference>
<evidence type="ECO:0000256" key="14">
    <source>
        <dbReference type="SAM" id="Coils"/>
    </source>
</evidence>
<organism evidence="15 16">
    <name type="scientific">Macrococcus equipercicus</name>
    <dbReference type="NCBI Taxonomy" id="69967"/>
    <lineage>
        <taxon>Bacteria</taxon>
        <taxon>Bacillati</taxon>
        <taxon>Bacillota</taxon>
        <taxon>Bacilli</taxon>
        <taxon>Bacillales</taxon>
        <taxon>Staphylococcaceae</taxon>
        <taxon>Macrococcus</taxon>
    </lineage>
</organism>
<evidence type="ECO:0000256" key="5">
    <source>
        <dbReference type="ARBA" id="ARBA00022490"/>
    </source>
</evidence>
<keyword evidence="14" id="KW-0175">Coiled coil</keyword>
<evidence type="ECO:0000256" key="11">
    <source>
        <dbReference type="ARBA" id="ARBA00030706"/>
    </source>
</evidence>
<dbReference type="SUPFAM" id="SSF55729">
    <property type="entry name" value="Acyl-CoA N-acyltransferases (Nat)"/>
    <property type="match status" value="2"/>
</dbReference>
<keyword evidence="7" id="KW-0133">Cell shape</keyword>